<accession>A0A0F9MAJ8</accession>
<keyword evidence="1" id="KW-0812">Transmembrane</keyword>
<evidence type="ECO:0000313" key="2">
    <source>
        <dbReference type="EMBL" id="KKM96351.1"/>
    </source>
</evidence>
<protein>
    <submittedName>
        <fullName evidence="2">Uncharacterized protein</fullName>
    </submittedName>
</protein>
<feature type="transmembrane region" description="Helical" evidence="1">
    <location>
        <begin position="43"/>
        <end position="72"/>
    </location>
</feature>
<name>A0A0F9MAJ8_9ZZZZ</name>
<organism evidence="2">
    <name type="scientific">marine sediment metagenome</name>
    <dbReference type="NCBI Taxonomy" id="412755"/>
    <lineage>
        <taxon>unclassified sequences</taxon>
        <taxon>metagenomes</taxon>
        <taxon>ecological metagenomes</taxon>
    </lineage>
</organism>
<evidence type="ECO:0000256" key="1">
    <source>
        <dbReference type="SAM" id="Phobius"/>
    </source>
</evidence>
<proteinExistence type="predicted"/>
<dbReference type="AlphaFoldDB" id="A0A0F9MAJ8"/>
<dbReference type="EMBL" id="LAZR01005893">
    <property type="protein sequence ID" value="KKM96351.1"/>
    <property type="molecule type" value="Genomic_DNA"/>
</dbReference>
<sequence>MLILFLVALISSFVSVVIAGIGWKGFKYSSAQQRSDTTDMAMFISGSVLVIFGIAAITFLFFAAGILFFVAFP</sequence>
<keyword evidence="1" id="KW-0472">Membrane</keyword>
<comment type="caution">
    <text evidence="2">The sequence shown here is derived from an EMBL/GenBank/DDBJ whole genome shotgun (WGS) entry which is preliminary data.</text>
</comment>
<reference evidence="2" key="1">
    <citation type="journal article" date="2015" name="Nature">
        <title>Complex archaea that bridge the gap between prokaryotes and eukaryotes.</title>
        <authorList>
            <person name="Spang A."/>
            <person name="Saw J.H."/>
            <person name="Jorgensen S.L."/>
            <person name="Zaremba-Niedzwiedzka K."/>
            <person name="Martijn J."/>
            <person name="Lind A.E."/>
            <person name="van Eijk R."/>
            <person name="Schleper C."/>
            <person name="Guy L."/>
            <person name="Ettema T.J."/>
        </authorList>
    </citation>
    <scope>NUCLEOTIDE SEQUENCE</scope>
</reference>
<keyword evidence="1" id="KW-1133">Transmembrane helix</keyword>
<gene>
    <name evidence="2" type="ORF">LCGC14_1178950</name>
</gene>